<evidence type="ECO:0000256" key="1">
    <source>
        <dbReference type="ARBA" id="ARBA00006709"/>
    </source>
</evidence>
<dbReference type="GO" id="GO:0005524">
    <property type="term" value="F:ATP binding"/>
    <property type="evidence" value="ECO:0007669"/>
    <property type="project" value="UniProtKB-UniRule"/>
</dbReference>
<gene>
    <name evidence="6" type="primary">atpC</name>
    <name evidence="7" type="ORF">R6Y96_02100</name>
</gene>
<dbReference type="InterPro" id="IPR050873">
    <property type="entry name" value="V-ATPase_V0D/AC39_subunit"/>
</dbReference>
<evidence type="ECO:0000256" key="3">
    <source>
        <dbReference type="ARBA" id="ARBA00022781"/>
    </source>
</evidence>
<dbReference type="PANTHER" id="PTHR38682">
    <property type="entry name" value="V-TYPE ATP SYNTHASE SUBUNIT C"/>
    <property type="match status" value="1"/>
</dbReference>
<keyword evidence="8" id="KW-1185">Reference proteome</keyword>
<evidence type="ECO:0000256" key="5">
    <source>
        <dbReference type="ARBA" id="ARBA00023310"/>
    </source>
</evidence>
<evidence type="ECO:0000256" key="6">
    <source>
        <dbReference type="HAMAP-Rule" id="MF_00314"/>
    </source>
</evidence>
<reference evidence="7 8" key="1">
    <citation type="submission" date="2023-10" db="EMBL/GenBank/DDBJ databases">
        <title>The complete genome sequence of Methanoculleus receptaculi DSM 18860.</title>
        <authorList>
            <person name="Lai S.-J."/>
            <person name="You Y.-T."/>
            <person name="Chen S.-C."/>
        </authorList>
    </citation>
    <scope>NUCLEOTIDE SEQUENCE [LARGE SCALE GENOMIC DNA]</scope>
    <source>
        <strain evidence="7 8">DSM 18860</strain>
    </source>
</reference>
<dbReference type="HAMAP" id="MF_00314">
    <property type="entry name" value="ATP_synth_C_arch"/>
    <property type="match status" value="1"/>
</dbReference>
<comment type="subcellular location">
    <subcellularLocation>
        <location evidence="6">Cell membrane</location>
        <topology evidence="6">Peripheral membrane protein</topology>
    </subcellularLocation>
</comment>
<keyword evidence="2 6" id="KW-0813">Transport</keyword>
<dbReference type="Gene3D" id="1.20.1690.10">
    <property type="entry name" value="V-type ATP synthase subunit C domain"/>
    <property type="match status" value="2"/>
</dbReference>
<dbReference type="GO" id="GO:0046933">
    <property type="term" value="F:proton-transporting ATP synthase activity, rotational mechanism"/>
    <property type="evidence" value="ECO:0007669"/>
    <property type="project" value="UniProtKB-UniRule"/>
</dbReference>
<dbReference type="KEGG" id="mrc:R6Y96_02100"/>
<evidence type="ECO:0000256" key="2">
    <source>
        <dbReference type="ARBA" id="ARBA00022448"/>
    </source>
</evidence>
<dbReference type="NCBIfam" id="NF002268">
    <property type="entry name" value="PRK01198.1-4"/>
    <property type="match status" value="1"/>
</dbReference>
<dbReference type="NCBIfam" id="TIGR02923">
    <property type="entry name" value="AhaC"/>
    <property type="match status" value="1"/>
</dbReference>
<evidence type="ECO:0000313" key="7">
    <source>
        <dbReference type="EMBL" id="WOX58066.1"/>
    </source>
</evidence>
<protein>
    <recommendedName>
        <fullName evidence="6">A-type ATP synthase subunit C</fullName>
    </recommendedName>
</protein>
<keyword evidence="4 6" id="KW-0406">Ion transport</keyword>
<dbReference type="InterPro" id="IPR044911">
    <property type="entry name" value="V-type_ATPase_csu/dsu_dom_3"/>
</dbReference>
<keyword evidence="6" id="KW-0472">Membrane</keyword>
<dbReference type="GO" id="GO:0042777">
    <property type="term" value="P:proton motive force-driven plasma membrane ATP synthesis"/>
    <property type="evidence" value="ECO:0007669"/>
    <property type="project" value="UniProtKB-UniRule"/>
</dbReference>
<dbReference type="InterPro" id="IPR002843">
    <property type="entry name" value="ATPase_V0-cplx_csu/dsu"/>
</dbReference>
<evidence type="ECO:0000313" key="8">
    <source>
        <dbReference type="Proteomes" id="UP001305652"/>
    </source>
</evidence>
<keyword evidence="5 6" id="KW-0066">ATP synthesis</keyword>
<dbReference type="Pfam" id="PF01992">
    <property type="entry name" value="vATP-synt_AC39"/>
    <property type="match status" value="1"/>
</dbReference>
<proteinExistence type="inferred from homology"/>
<evidence type="ECO:0000256" key="4">
    <source>
        <dbReference type="ARBA" id="ARBA00023065"/>
    </source>
</evidence>
<dbReference type="GO" id="GO:0046961">
    <property type="term" value="F:proton-transporting ATPase activity, rotational mechanism"/>
    <property type="evidence" value="ECO:0007669"/>
    <property type="project" value="InterPro"/>
</dbReference>
<keyword evidence="6" id="KW-1003">Cell membrane</keyword>
<dbReference type="GeneID" id="85731911"/>
<dbReference type="SUPFAM" id="SSF103486">
    <property type="entry name" value="V-type ATP synthase subunit C"/>
    <property type="match status" value="1"/>
</dbReference>
<dbReference type="InterPro" id="IPR014272">
    <property type="entry name" value="ATPase_V0-cplx_csu"/>
</dbReference>
<keyword evidence="3 6" id="KW-0375">Hydrogen ion transport</keyword>
<dbReference type="GO" id="GO:0033179">
    <property type="term" value="C:proton-transporting V-type ATPase, V0 domain"/>
    <property type="evidence" value="ECO:0007669"/>
    <property type="project" value="InterPro"/>
</dbReference>
<comment type="subunit">
    <text evidence="6">Has multiple subunits with at least A(3), B(3), C, D, E, F, H, I and proteolipid K(x).</text>
</comment>
<name>A0AAX4FXZ6_9EURY</name>
<dbReference type="InterPro" id="IPR035067">
    <property type="entry name" value="V-type_ATPase_csu/dsu"/>
</dbReference>
<dbReference type="RefSeq" id="WP_318621849.1">
    <property type="nucleotide sequence ID" value="NZ_CP137642.1"/>
</dbReference>
<dbReference type="PANTHER" id="PTHR38682:SF1">
    <property type="entry name" value="V-TYPE ATP SYNTHASE SUBUNIT C"/>
    <property type="match status" value="1"/>
</dbReference>
<sequence>MAGVSSGSATNYVYACTRMRVRRSRLIPRDDYLRMLNMSLPEIIRFIGETNYRSEIDELGTSFSGINLVEEALSWNLAKEFQKILELVPGELNYFTVSYLRRWDIQNIITILRGKMQGMYPGKIKEVLVPAGKLDKVALDRLLTEESPERVVEALKGELFYPTLEKEISSAMETRSFAHLENELYKGYYARLIEDAKGGVKGGNVFLKYILLEIDIRNIQTLFRLRAGHVREDVRDMMIPGGTFSVDELQQILEVEDRDEFIDALKKRVKMVPLLNTLEDIRRMSALHEIEVALTRVQLDQMERISKRYPFSVLPVIVYLEEKKYEVANLRALARGKEAGIPGERLKGYLVM</sequence>
<dbReference type="Proteomes" id="UP001305652">
    <property type="component" value="Chromosome"/>
</dbReference>
<dbReference type="Gene3D" id="1.10.132.50">
    <property type="entry name" value="ATP synthase (C/AC39) subunit, domain 3"/>
    <property type="match status" value="1"/>
</dbReference>
<dbReference type="GO" id="GO:0005886">
    <property type="term" value="C:plasma membrane"/>
    <property type="evidence" value="ECO:0007669"/>
    <property type="project" value="UniProtKB-SubCell"/>
</dbReference>
<comment type="similarity">
    <text evidence="1 6">Belongs to the V-ATPase V0D/AC39 subunit family.</text>
</comment>
<dbReference type="EMBL" id="CP137642">
    <property type="protein sequence ID" value="WOX58066.1"/>
    <property type="molecule type" value="Genomic_DNA"/>
</dbReference>
<comment type="function">
    <text evidence="6">Component of the A-type ATP synthase that produces ATP from ADP in the presence of a proton gradient across the membrane.</text>
</comment>
<dbReference type="InterPro" id="IPR036079">
    <property type="entry name" value="ATPase_csu/dsu_sf"/>
</dbReference>
<organism evidence="7 8">
    <name type="scientific">Methanoculleus receptaculi</name>
    <dbReference type="NCBI Taxonomy" id="394967"/>
    <lineage>
        <taxon>Archaea</taxon>
        <taxon>Methanobacteriati</taxon>
        <taxon>Methanobacteriota</taxon>
        <taxon>Stenosarchaea group</taxon>
        <taxon>Methanomicrobia</taxon>
        <taxon>Methanomicrobiales</taxon>
        <taxon>Methanomicrobiaceae</taxon>
        <taxon>Methanoculleus</taxon>
    </lineage>
</organism>
<accession>A0AAX4FXZ6</accession>
<dbReference type="AlphaFoldDB" id="A0AAX4FXZ6"/>